<dbReference type="Proteomes" id="UP000589626">
    <property type="component" value="Unassembled WGS sequence"/>
</dbReference>
<evidence type="ECO:0000313" key="1">
    <source>
        <dbReference type="EMBL" id="MBB3044232.1"/>
    </source>
</evidence>
<proteinExistence type="predicted"/>
<comment type="caution">
    <text evidence="1">The sequence shown here is derived from an EMBL/GenBank/DDBJ whole genome shotgun (WGS) entry which is preliminary data.</text>
</comment>
<dbReference type="EMBL" id="JACHWR010000003">
    <property type="protein sequence ID" value="MBB3044232.1"/>
    <property type="molecule type" value="Genomic_DNA"/>
</dbReference>
<keyword evidence="2" id="KW-1185">Reference proteome</keyword>
<gene>
    <name evidence="1" type="ORF">FHU40_004069</name>
</gene>
<name>A0A7W4VZM1_9ACTN</name>
<organism evidence="1 2">
    <name type="scientific">Nocardioides soli</name>
    <dbReference type="NCBI Taxonomy" id="1036020"/>
    <lineage>
        <taxon>Bacteria</taxon>
        <taxon>Bacillati</taxon>
        <taxon>Actinomycetota</taxon>
        <taxon>Actinomycetes</taxon>
        <taxon>Propionibacteriales</taxon>
        <taxon>Nocardioidaceae</taxon>
        <taxon>Nocardioides</taxon>
    </lineage>
</organism>
<dbReference type="RefSeq" id="WP_183594121.1">
    <property type="nucleotide sequence ID" value="NZ_JACHWR010000003.1"/>
</dbReference>
<reference evidence="1 2" key="1">
    <citation type="submission" date="2020-08" db="EMBL/GenBank/DDBJ databases">
        <title>Sequencing the genomes of 1000 actinobacteria strains.</title>
        <authorList>
            <person name="Klenk H.-P."/>
        </authorList>
    </citation>
    <scope>NUCLEOTIDE SEQUENCE [LARGE SCALE GENOMIC DNA]</scope>
    <source>
        <strain evidence="1 2">DSM 105498</strain>
    </source>
</reference>
<accession>A0A7W4VZM1</accession>
<sequence>MAYLMLYGNGWTQRWGIVPGMEEQVRSQIVQVGTDATGELTVVDPGSEAEATLVVAWALVAAAVVLDGSGRAAAGDSTGQYA</sequence>
<evidence type="ECO:0000313" key="2">
    <source>
        <dbReference type="Proteomes" id="UP000589626"/>
    </source>
</evidence>
<dbReference type="AlphaFoldDB" id="A0A7W4VZM1"/>
<protein>
    <submittedName>
        <fullName evidence="1">Uncharacterized protein</fullName>
    </submittedName>
</protein>